<keyword evidence="2" id="KW-0812">Transmembrane</keyword>
<feature type="compositionally biased region" description="Low complexity" evidence="1">
    <location>
        <begin position="82"/>
        <end position="104"/>
    </location>
</feature>
<gene>
    <name evidence="3" type="ORF">EXIGLDRAFT_831278</name>
</gene>
<keyword evidence="4" id="KW-1185">Reference proteome</keyword>
<reference evidence="3 4" key="1">
    <citation type="journal article" date="2016" name="Mol. Biol. Evol.">
        <title>Comparative Genomics of Early-Diverging Mushroom-Forming Fungi Provides Insights into the Origins of Lignocellulose Decay Capabilities.</title>
        <authorList>
            <person name="Nagy L.G."/>
            <person name="Riley R."/>
            <person name="Tritt A."/>
            <person name="Adam C."/>
            <person name="Daum C."/>
            <person name="Floudas D."/>
            <person name="Sun H."/>
            <person name="Yadav J.S."/>
            <person name="Pangilinan J."/>
            <person name="Larsson K.H."/>
            <person name="Matsuura K."/>
            <person name="Barry K."/>
            <person name="Labutti K."/>
            <person name="Kuo R."/>
            <person name="Ohm R.A."/>
            <person name="Bhattacharya S.S."/>
            <person name="Shirouzu T."/>
            <person name="Yoshinaga Y."/>
            <person name="Martin F.M."/>
            <person name="Grigoriev I.V."/>
            <person name="Hibbett D.S."/>
        </authorList>
    </citation>
    <scope>NUCLEOTIDE SEQUENCE [LARGE SCALE GENOMIC DNA]</scope>
    <source>
        <strain evidence="3 4">HHB12029</strain>
    </source>
</reference>
<evidence type="ECO:0000256" key="2">
    <source>
        <dbReference type="SAM" id="Phobius"/>
    </source>
</evidence>
<feature type="compositionally biased region" description="Polar residues" evidence="1">
    <location>
        <begin position="45"/>
        <end position="60"/>
    </location>
</feature>
<evidence type="ECO:0000313" key="4">
    <source>
        <dbReference type="Proteomes" id="UP000077266"/>
    </source>
</evidence>
<dbReference type="EMBL" id="KV425907">
    <property type="protein sequence ID" value="KZV99735.1"/>
    <property type="molecule type" value="Genomic_DNA"/>
</dbReference>
<keyword evidence="2" id="KW-0472">Membrane</keyword>
<protein>
    <submittedName>
        <fullName evidence="3">Uncharacterized protein</fullName>
    </submittedName>
</protein>
<feature type="compositionally biased region" description="Low complexity" evidence="1">
    <location>
        <begin position="61"/>
        <end position="74"/>
    </location>
</feature>
<feature type="transmembrane region" description="Helical" evidence="2">
    <location>
        <begin position="249"/>
        <end position="272"/>
    </location>
</feature>
<accession>A0A165MTM5</accession>
<evidence type="ECO:0000313" key="3">
    <source>
        <dbReference type="EMBL" id="KZV99735.1"/>
    </source>
</evidence>
<feature type="region of interest" description="Disordered" evidence="1">
    <location>
        <begin position="1"/>
        <end position="120"/>
    </location>
</feature>
<proteinExistence type="predicted"/>
<keyword evidence="2" id="KW-1133">Transmembrane helix</keyword>
<feature type="transmembrane region" description="Helical" evidence="2">
    <location>
        <begin position="218"/>
        <end position="237"/>
    </location>
</feature>
<sequence length="448" mass="48344">MLRVEPQYPPPAHVSRRGQGRAPPARRPSLSSQALTRLFVDDQGVGSSRRAQNQQLPSYESSTRSVAASSSRTLVDLKTELATAGPSSSTTPATPGPSETAPPSYATSNTPPSELGYIPPTDASFTTQPVVFPRRARVQHRSRGDAHHVVTGMDMDIHTNTGPLHLDLHSIISHARTVLSTLSGVGFFGAAIAFSAFYTAKPTEPSSVLALLAWSYTSYLLATLVTVVWQMALASSFGRFKGHVFRSQGGILCAMVSAVLGITAGTLLMTLALTQRTARGVQSAGYAVVTAILAFALVCTARLYYTLLPSSQLPCPPPPINLEPTPVEIEIAEFLEGFATYGQIFRYLAQSPVFNAASVEDQATRLVLATRALTLDRDNHDAGGGYTDQEFARALQFLDLASSWLPLVRDLEEYAGDAFWDTPLATRVAQVMLLHKALRPTYANRLER</sequence>
<feature type="transmembrane region" description="Helical" evidence="2">
    <location>
        <begin position="284"/>
        <end position="305"/>
    </location>
</feature>
<dbReference type="Proteomes" id="UP000077266">
    <property type="component" value="Unassembled WGS sequence"/>
</dbReference>
<feature type="transmembrane region" description="Helical" evidence="2">
    <location>
        <begin position="178"/>
        <end position="198"/>
    </location>
</feature>
<dbReference type="InParanoid" id="A0A165MTM5"/>
<evidence type="ECO:0000256" key="1">
    <source>
        <dbReference type="SAM" id="MobiDB-lite"/>
    </source>
</evidence>
<dbReference type="AlphaFoldDB" id="A0A165MTM5"/>
<name>A0A165MTM5_EXIGL</name>
<organism evidence="3 4">
    <name type="scientific">Exidia glandulosa HHB12029</name>
    <dbReference type="NCBI Taxonomy" id="1314781"/>
    <lineage>
        <taxon>Eukaryota</taxon>
        <taxon>Fungi</taxon>
        <taxon>Dikarya</taxon>
        <taxon>Basidiomycota</taxon>
        <taxon>Agaricomycotina</taxon>
        <taxon>Agaricomycetes</taxon>
        <taxon>Auriculariales</taxon>
        <taxon>Exidiaceae</taxon>
        <taxon>Exidia</taxon>
    </lineage>
</organism>